<keyword evidence="1" id="KW-0472">Membrane</keyword>
<evidence type="ECO:0000313" key="2">
    <source>
        <dbReference type="EMBL" id="MFD2662154.1"/>
    </source>
</evidence>
<feature type="transmembrane region" description="Helical" evidence="1">
    <location>
        <begin position="122"/>
        <end position="140"/>
    </location>
</feature>
<gene>
    <name evidence="2" type="ORF">ACFSW5_18010</name>
</gene>
<feature type="transmembrane region" description="Helical" evidence="1">
    <location>
        <begin position="152"/>
        <end position="172"/>
    </location>
</feature>
<feature type="transmembrane region" description="Helical" evidence="1">
    <location>
        <begin position="6"/>
        <end position="27"/>
    </location>
</feature>
<keyword evidence="1" id="KW-1133">Transmembrane helix</keyword>
<evidence type="ECO:0008006" key="4">
    <source>
        <dbReference type="Google" id="ProtNLM"/>
    </source>
</evidence>
<feature type="transmembrane region" description="Helical" evidence="1">
    <location>
        <begin position="34"/>
        <end position="53"/>
    </location>
</feature>
<keyword evidence="1" id="KW-0812">Transmembrane</keyword>
<name>A0ABW5R072_9BACL</name>
<accession>A0ABW5R072</accession>
<comment type="caution">
    <text evidence="2">The sequence shown here is derived from an EMBL/GenBank/DDBJ whole genome shotgun (WGS) entry which is preliminary data.</text>
</comment>
<reference evidence="3" key="1">
    <citation type="journal article" date="2019" name="Int. J. Syst. Evol. Microbiol.">
        <title>The Global Catalogue of Microorganisms (GCM) 10K type strain sequencing project: providing services to taxonomists for standard genome sequencing and annotation.</title>
        <authorList>
            <consortium name="The Broad Institute Genomics Platform"/>
            <consortium name="The Broad Institute Genome Sequencing Center for Infectious Disease"/>
            <person name="Wu L."/>
            <person name="Ma J."/>
        </authorList>
    </citation>
    <scope>NUCLEOTIDE SEQUENCE [LARGE SCALE GENOMIC DNA]</scope>
    <source>
        <strain evidence="3">TISTR 1827</strain>
    </source>
</reference>
<dbReference type="RefSeq" id="WP_379276190.1">
    <property type="nucleotide sequence ID" value="NZ_JBHUGT010000023.1"/>
</dbReference>
<evidence type="ECO:0000313" key="3">
    <source>
        <dbReference type="Proteomes" id="UP001597493"/>
    </source>
</evidence>
<organism evidence="2 3">
    <name type="scientific">Paenibacillus thailandensis</name>
    <dbReference type="NCBI Taxonomy" id="393250"/>
    <lineage>
        <taxon>Bacteria</taxon>
        <taxon>Bacillati</taxon>
        <taxon>Bacillota</taxon>
        <taxon>Bacilli</taxon>
        <taxon>Bacillales</taxon>
        <taxon>Paenibacillaceae</taxon>
        <taxon>Paenibacillus</taxon>
    </lineage>
</organism>
<sequence length="182" mass="20299">MIIALIVTCEIAFWLFIAAGLVCRYWLGWKRIGAVLLFSTIIIDLLLITATVIDLRGGAEAGIGHGLAAVYVGVSIAFGHSMIGWADKQFRYRFANGPAPPQIAKHGREHARRERAGWLRHALAWAIGCGLLYGMTVLIGDGERTKALLQMIRLWSIVLAIDFMISFSYTVWPRQEKKERGM</sequence>
<protein>
    <recommendedName>
        <fullName evidence="4">YmcC</fullName>
    </recommendedName>
</protein>
<dbReference type="EMBL" id="JBHUMY010000023">
    <property type="protein sequence ID" value="MFD2662154.1"/>
    <property type="molecule type" value="Genomic_DNA"/>
</dbReference>
<feature type="transmembrane region" description="Helical" evidence="1">
    <location>
        <begin position="65"/>
        <end position="86"/>
    </location>
</feature>
<proteinExistence type="predicted"/>
<evidence type="ECO:0000256" key="1">
    <source>
        <dbReference type="SAM" id="Phobius"/>
    </source>
</evidence>
<dbReference type="Proteomes" id="UP001597493">
    <property type="component" value="Unassembled WGS sequence"/>
</dbReference>
<keyword evidence="3" id="KW-1185">Reference proteome</keyword>